<name>A0A8H2JF80_MYCMU</name>
<feature type="region of interest" description="Disordered" evidence="1">
    <location>
        <begin position="1"/>
        <end position="24"/>
    </location>
</feature>
<reference evidence="3 5" key="3">
    <citation type="journal article" date="2019" name="Sci. Rep.">
        <title>Insight into the biology of Mycobacterium mucogenicum and Mycobacterium neoaurum clade members.</title>
        <authorList>
            <person name="Behra P.R.K."/>
            <person name="Pettersson B.M.F."/>
            <person name="Ramesh M."/>
            <person name="Dasgupta S."/>
            <person name="Kirsebom L.A."/>
        </authorList>
    </citation>
    <scope>NUCLEOTIDE SEQUENCE [LARGE SCALE GENOMIC DNA]</scope>
    <source>
        <strain evidence="3 5">DSM 44124</strain>
    </source>
</reference>
<dbReference type="InterPro" id="IPR029032">
    <property type="entry name" value="AhpD-like"/>
</dbReference>
<dbReference type="Proteomes" id="UP000309231">
    <property type="component" value="Chromosome"/>
</dbReference>
<evidence type="ECO:0000313" key="4">
    <source>
        <dbReference type="EMBL" id="TLH54086.1"/>
    </source>
</evidence>
<dbReference type="AlphaFoldDB" id="A0A8H2JF80"/>
<dbReference type="SUPFAM" id="SSF69118">
    <property type="entry name" value="AhpD-like"/>
    <property type="match status" value="1"/>
</dbReference>
<reference evidence="4" key="1">
    <citation type="submission" date="2018-01" db="EMBL/GenBank/DDBJ databases">
        <title>Comparative genomics of Mycobacterium mucogenicum and Mycobacterium neoaurum clade members emphasizing tRNA and non-coding RNA.</title>
        <authorList>
            <person name="Behra P.R.K."/>
            <person name="Pettersson B.M.F."/>
            <person name="Das S."/>
            <person name="Dasgupta S."/>
            <person name="Kirsebom L.A."/>
        </authorList>
    </citation>
    <scope>NUCLEOTIDE SEQUENCE</scope>
    <source>
        <strain evidence="4">DSM 44124</strain>
    </source>
</reference>
<evidence type="ECO:0000256" key="1">
    <source>
        <dbReference type="SAM" id="MobiDB-lite"/>
    </source>
</evidence>
<keyword evidence="5" id="KW-1185">Reference proteome</keyword>
<dbReference type="EMBL" id="POTL01000001">
    <property type="protein sequence ID" value="TLH54086.1"/>
    <property type="molecule type" value="Genomic_DNA"/>
</dbReference>
<organism evidence="4">
    <name type="scientific">Mycolicibacterium mucogenicum DSM 44124</name>
    <dbReference type="NCBI Taxonomy" id="1226753"/>
    <lineage>
        <taxon>Bacteria</taxon>
        <taxon>Bacillati</taxon>
        <taxon>Actinomycetota</taxon>
        <taxon>Actinomycetes</taxon>
        <taxon>Mycobacteriales</taxon>
        <taxon>Mycobacteriaceae</taxon>
        <taxon>Mycolicibacterium</taxon>
    </lineage>
</organism>
<dbReference type="PANTHER" id="PTHR34846">
    <property type="entry name" value="4-CARBOXYMUCONOLACTONE DECARBOXYLASE FAMILY PROTEIN (AFU_ORTHOLOGUE AFUA_6G11590)"/>
    <property type="match status" value="1"/>
</dbReference>
<dbReference type="KEGG" id="mmuc:C1S78_018550"/>
<evidence type="ECO:0000313" key="5">
    <source>
        <dbReference type="Proteomes" id="UP000309231"/>
    </source>
</evidence>
<evidence type="ECO:0000259" key="2">
    <source>
        <dbReference type="Pfam" id="PF02627"/>
    </source>
</evidence>
<dbReference type="Pfam" id="PF02627">
    <property type="entry name" value="CMD"/>
    <property type="match status" value="1"/>
</dbReference>
<dbReference type="PANTHER" id="PTHR34846:SF5">
    <property type="entry name" value="CARBOXYMUCONOLACTONE DECARBOXYLASE-LIKE DOMAIN-CONTAINING PROTEIN"/>
    <property type="match status" value="1"/>
</dbReference>
<dbReference type="EMBL" id="CP062008">
    <property type="protein sequence ID" value="QPG67543.1"/>
    <property type="molecule type" value="Genomic_DNA"/>
</dbReference>
<reference evidence="3 5" key="2">
    <citation type="journal article" date="2019" name="BMC Evol. Biol.">
        <title>Comparative genomics of Mycobacterium mucogenicum and Mycobacterium neoaurum clade members emphasizing tRNA and non-coding RNA.</title>
        <authorList>
            <person name="Behra P.R.K."/>
            <person name="Pettersson B.M.F."/>
            <person name="Das S."/>
            <person name="Dasgupta S."/>
            <person name="Kirsebom L.A."/>
        </authorList>
    </citation>
    <scope>NUCLEOTIDE SEQUENCE [LARGE SCALE GENOMIC DNA]</scope>
    <source>
        <strain evidence="3 5">DSM 44124</strain>
    </source>
</reference>
<proteinExistence type="predicted"/>
<dbReference type="GO" id="GO:0051920">
    <property type="term" value="F:peroxiredoxin activity"/>
    <property type="evidence" value="ECO:0007669"/>
    <property type="project" value="InterPro"/>
</dbReference>
<feature type="domain" description="Carboxymuconolactone decarboxylase-like" evidence="2">
    <location>
        <begin position="101"/>
        <end position="179"/>
    </location>
</feature>
<feature type="compositionally biased region" description="Polar residues" evidence="1">
    <location>
        <begin position="1"/>
        <end position="10"/>
    </location>
</feature>
<dbReference type="Gene3D" id="1.20.1290.10">
    <property type="entry name" value="AhpD-like"/>
    <property type="match status" value="1"/>
</dbReference>
<gene>
    <name evidence="3" type="ORF">C1S78_018550</name>
    <name evidence="4" type="ORF">C1S78_18500</name>
</gene>
<protein>
    <submittedName>
        <fullName evidence="3 4">Carboxymuconolactone decarboxylase</fullName>
    </submittedName>
</protein>
<evidence type="ECO:0000313" key="3">
    <source>
        <dbReference type="EMBL" id="QPG67543.1"/>
    </source>
</evidence>
<accession>A0A8H2JF80</accession>
<sequence length="233" mass="26285">MKTSFSLNENQRLRPQIPADQATRQPKFGAALTTATKHANVLVRNENPILIDERTWPDAPPPLPADRWDDEVDKALAGLVSDEQRDPEKVSNLIGTLARHPKLARPYLRYSFYLLYSSTLPDRVRELAILRVAHQTGSEYEWAQHVNLGRQVGLTDDEIDAVTRGEAGDDFERAVLIAADELLEKYNLSDATWSALSERLEERQLMDLMFTIGSYAALAMAFNTFGVELDKET</sequence>
<dbReference type="InterPro" id="IPR003779">
    <property type="entry name" value="CMD-like"/>
</dbReference>